<dbReference type="eggNOG" id="COG5285">
    <property type="taxonomic scope" value="Bacteria"/>
</dbReference>
<reference evidence="1 2" key="1">
    <citation type="journal article" date="2012" name="J. Bacteriol.">
        <title>Draft Genome Sequence of Plant Growth-Promoting Rhizobium Mesorhizobium amorphae, Isolated from Zinc-Lead Mine Tailings.</title>
        <authorList>
            <person name="Hao X."/>
            <person name="Lin Y."/>
            <person name="Johnstone L."/>
            <person name="Baltrus D.A."/>
            <person name="Miller S.J."/>
            <person name="Wei G."/>
            <person name="Rensing C."/>
        </authorList>
    </citation>
    <scope>NUCLEOTIDE SEQUENCE [LARGE SCALE GENOMIC DNA]</scope>
    <source>
        <strain evidence="1 2">CCNWGS0123</strain>
    </source>
</reference>
<proteinExistence type="predicted"/>
<keyword evidence="1" id="KW-0223">Dioxygenase</keyword>
<evidence type="ECO:0000313" key="1">
    <source>
        <dbReference type="EMBL" id="EHH09423.1"/>
    </source>
</evidence>
<dbReference type="PATRIC" id="fig|1082933.3.peg.4681"/>
<dbReference type="PANTHER" id="PTHR20883:SF46">
    <property type="entry name" value="PHYTANOYL-COA HYDROXYLASE"/>
    <property type="match status" value="1"/>
</dbReference>
<dbReference type="Gene3D" id="2.60.120.620">
    <property type="entry name" value="q2cbj1_9rhob like domain"/>
    <property type="match status" value="1"/>
</dbReference>
<gene>
    <name evidence="1" type="ORF">MEA186_24100</name>
</gene>
<dbReference type="GO" id="GO:0016706">
    <property type="term" value="F:2-oxoglutarate-dependent dioxygenase activity"/>
    <property type="evidence" value="ECO:0007669"/>
    <property type="project" value="UniProtKB-ARBA"/>
</dbReference>
<dbReference type="EMBL" id="AGSN01000164">
    <property type="protein sequence ID" value="EHH09423.1"/>
    <property type="molecule type" value="Genomic_DNA"/>
</dbReference>
<dbReference type="SUPFAM" id="SSF51197">
    <property type="entry name" value="Clavaminate synthase-like"/>
    <property type="match status" value="1"/>
</dbReference>
<sequence>MTTNEMNLRGRELVDEALLPTEADVARYERTGWHIAPQVLPDALLDSARLAIEAHHAGKRDRILPRKAKFSDWRPGDGDGVRNNEFCSLQNDGVRELVMQPVLGAIAARLARAPAIRLFDDQAIYKPPATGAVGATAVGWHTDHSYWSTCTSTSMLTAWIPLHDAEVKNGTLYVIDGSHLWPECEHLRGFNDPDLDSIEQRMGRAIPKHLITAMQLKKGQVSFHHMRALHASAPNRATHPRFAVAVHMQDAANTYQPLTSANGMAIVLPHDQLCRPDRAGRPDYSDPEIFPEIWPGKARNVKHA</sequence>
<dbReference type="GO" id="GO:0005506">
    <property type="term" value="F:iron ion binding"/>
    <property type="evidence" value="ECO:0007669"/>
    <property type="project" value="UniProtKB-ARBA"/>
</dbReference>
<protein>
    <submittedName>
        <fullName evidence="1">Phytanoyl-CoA dioxygenase</fullName>
    </submittedName>
</protein>
<dbReference type="Pfam" id="PF05721">
    <property type="entry name" value="PhyH"/>
    <property type="match status" value="1"/>
</dbReference>
<dbReference type="RefSeq" id="WP_006204524.1">
    <property type="nucleotide sequence ID" value="NZ_AGSN01000164.1"/>
</dbReference>
<name>G6YFR6_9HYPH</name>
<dbReference type="PANTHER" id="PTHR20883">
    <property type="entry name" value="PHYTANOYL-COA DIOXYGENASE DOMAIN CONTAINING 1"/>
    <property type="match status" value="1"/>
</dbReference>
<dbReference type="KEGG" id="mamo:A6B35_05275"/>
<accession>G6YFR6</accession>
<keyword evidence="2" id="KW-1185">Reference proteome</keyword>
<keyword evidence="1" id="KW-0560">Oxidoreductase</keyword>
<organism evidence="1 2">
    <name type="scientific">Mesorhizobium amorphae CCNWGS0123</name>
    <dbReference type="NCBI Taxonomy" id="1082933"/>
    <lineage>
        <taxon>Bacteria</taxon>
        <taxon>Pseudomonadati</taxon>
        <taxon>Pseudomonadota</taxon>
        <taxon>Alphaproteobacteria</taxon>
        <taxon>Hyphomicrobiales</taxon>
        <taxon>Phyllobacteriaceae</taxon>
        <taxon>Mesorhizobium</taxon>
    </lineage>
</organism>
<evidence type="ECO:0000313" key="2">
    <source>
        <dbReference type="Proteomes" id="UP000002949"/>
    </source>
</evidence>
<dbReference type="InterPro" id="IPR008775">
    <property type="entry name" value="Phytyl_CoA_dOase-like"/>
</dbReference>
<dbReference type="STRING" id="1082933.A6B35_05275"/>
<dbReference type="Proteomes" id="UP000002949">
    <property type="component" value="Unassembled WGS sequence"/>
</dbReference>
<dbReference type="AlphaFoldDB" id="G6YFR6"/>